<comment type="caution">
    <text evidence="3">The sequence shown here is derived from an EMBL/GenBank/DDBJ whole genome shotgun (WGS) entry which is preliminary data.</text>
</comment>
<evidence type="ECO:0000313" key="3">
    <source>
        <dbReference type="EMBL" id="PIY62466.1"/>
    </source>
</evidence>
<evidence type="ECO:0000259" key="2">
    <source>
        <dbReference type="Pfam" id="PF00156"/>
    </source>
</evidence>
<proteinExistence type="inferred from homology"/>
<dbReference type="EMBL" id="PFLC01000037">
    <property type="protein sequence ID" value="PIY62466.1"/>
    <property type="molecule type" value="Genomic_DNA"/>
</dbReference>
<dbReference type="CDD" id="cd06223">
    <property type="entry name" value="PRTases_typeI"/>
    <property type="match status" value="1"/>
</dbReference>
<comment type="similarity">
    <text evidence="1">Belongs to the ComF/GntX family.</text>
</comment>
<dbReference type="Gene3D" id="3.40.50.2020">
    <property type="match status" value="1"/>
</dbReference>
<evidence type="ECO:0000313" key="4">
    <source>
        <dbReference type="Proteomes" id="UP000230973"/>
    </source>
</evidence>
<dbReference type="SUPFAM" id="SSF53271">
    <property type="entry name" value="PRTase-like"/>
    <property type="match status" value="1"/>
</dbReference>
<evidence type="ECO:0000256" key="1">
    <source>
        <dbReference type="ARBA" id="ARBA00008007"/>
    </source>
</evidence>
<dbReference type="PANTHER" id="PTHR47505:SF1">
    <property type="entry name" value="DNA UTILIZATION PROTEIN YHGH"/>
    <property type="match status" value="1"/>
</dbReference>
<sequence length="255" mass="26972">MEGGFDRVGGRGIADVALRLTAGLGRVIFPHFCVSCGLEGQLLCARCEVARYAPNRGIFFCLGCGQRLRRQVSCGRRACVSGRWGRGFAAGSYGDPVLRGLLHLYKYEQVEEAGKVLVDFLATAAGRQAASVLAGIDCPAVVPIPMHPVGRAWRGFNQAEELARAVSAELETDFLPSGLSRCLSWRPQAKISDHSRRIGNVSGAFRSGADGIGLGGREVILVDDVFTTGATVRECVQALHSAGAGTVSAVVLLKG</sequence>
<reference evidence="4" key="1">
    <citation type="submission" date="2017-09" db="EMBL/GenBank/DDBJ databases">
        <title>Depth-based differentiation of microbial function through sediment-hosted aquifers and enrichment of novel symbionts in the deep terrestrial subsurface.</title>
        <authorList>
            <person name="Probst A.J."/>
            <person name="Ladd B."/>
            <person name="Jarett J.K."/>
            <person name="Geller-Mcgrath D.E."/>
            <person name="Sieber C.M.K."/>
            <person name="Emerson J.B."/>
            <person name="Anantharaman K."/>
            <person name="Thomas B.C."/>
            <person name="Malmstrom R."/>
            <person name="Stieglmeier M."/>
            <person name="Klingl A."/>
            <person name="Woyke T."/>
            <person name="Ryan C.M."/>
            <person name="Banfield J.F."/>
        </authorList>
    </citation>
    <scope>NUCLEOTIDE SEQUENCE [LARGE SCALE GENOMIC DNA]</scope>
</reference>
<organism evidence="3 4">
    <name type="scientific">Candidatus Uhrbacteria bacterium CG_4_10_14_0_8_um_filter_58_22</name>
    <dbReference type="NCBI Taxonomy" id="1975029"/>
    <lineage>
        <taxon>Bacteria</taxon>
        <taxon>Candidatus Uhriibacteriota</taxon>
    </lineage>
</organism>
<name>A0A2M7Q9N6_9BACT</name>
<accession>A0A2M7Q9N6</accession>
<dbReference type="InterPro" id="IPR029057">
    <property type="entry name" value="PRTase-like"/>
</dbReference>
<gene>
    <name evidence="3" type="ORF">COY93_02880</name>
</gene>
<feature type="domain" description="Phosphoribosyltransferase" evidence="2">
    <location>
        <begin position="195"/>
        <end position="253"/>
    </location>
</feature>
<protein>
    <recommendedName>
        <fullName evidence="2">Phosphoribosyltransferase domain-containing protein</fullName>
    </recommendedName>
</protein>
<dbReference type="PANTHER" id="PTHR47505">
    <property type="entry name" value="DNA UTILIZATION PROTEIN YHGH"/>
    <property type="match status" value="1"/>
</dbReference>
<dbReference type="AlphaFoldDB" id="A0A2M7Q9N6"/>
<dbReference type="Proteomes" id="UP000230973">
    <property type="component" value="Unassembled WGS sequence"/>
</dbReference>
<dbReference type="InterPro" id="IPR000836">
    <property type="entry name" value="PRTase_dom"/>
</dbReference>
<dbReference type="InterPro" id="IPR051910">
    <property type="entry name" value="ComF/GntX_DNA_util-trans"/>
</dbReference>
<dbReference type="Pfam" id="PF00156">
    <property type="entry name" value="Pribosyltran"/>
    <property type="match status" value="1"/>
</dbReference>